<dbReference type="AlphaFoldDB" id="A0A5B0N964"/>
<sequence length="117" mass="12652">MLLRFLSQTAGIFESEPGASLYPQTPLPVPFCPKIDLSLFNDQSIDGLIEKPPRSGFNINNNEVNGELPSLEDLLPTSSENTTSANPVSPTLLMAHGNFTPLDLATRGRFVNLPGLD</sequence>
<proteinExistence type="predicted"/>
<protein>
    <submittedName>
        <fullName evidence="2">Uncharacterized protein</fullName>
    </submittedName>
</protein>
<evidence type="ECO:0000313" key="2">
    <source>
        <dbReference type="EMBL" id="KAA1084954.1"/>
    </source>
</evidence>
<dbReference type="Proteomes" id="UP000325313">
    <property type="component" value="Unassembled WGS sequence"/>
</dbReference>
<reference evidence="2 3" key="1">
    <citation type="submission" date="2019-05" db="EMBL/GenBank/DDBJ databases">
        <title>Emergence of the Ug99 lineage of the wheat stem rust pathogen through somatic hybridization.</title>
        <authorList>
            <person name="Li F."/>
            <person name="Upadhyaya N.M."/>
            <person name="Sperschneider J."/>
            <person name="Matny O."/>
            <person name="Nguyen-Phuc H."/>
            <person name="Mago R."/>
            <person name="Raley C."/>
            <person name="Miller M.E."/>
            <person name="Silverstein K.A.T."/>
            <person name="Henningsen E."/>
            <person name="Hirsch C.D."/>
            <person name="Visser B."/>
            <person name="Pretorius Z.A."/>
            <person name="Steffenson B.J."/>
            <person name="Schwessinger B."/>
            <person name="Dodds P.N."/>
            <person name="Figueroa M."/>
        </authorList>
    </citation>
    <scope>NUCLEOTIDE SEQUENCE [LARGE SCALE GENOMIC DNA]</scope>
    <source>
        <strain evidence="2 3">Ug99</strain>
    </source>
</reference>
<name>A0A5B0N964_PUCGR</name>
<accession>A0A5B0N964</accession>
<dbReference type="EMBL" id="VDEP01000423">
    <property type="protein sequence ID" value="KAA1084954.1"/>
    <property type="molecule type" value="Genomic_DNA"/>
</dbReference>
<comment type="caution">
    <text evidence="2">The sequence shown here is derived from an EMBL/GenBank/DDBJ whole genome shotgun (WGS) entry which is preliminary data.</text>
</comment>
<evidence type="ECO:0000256" key="1">
    <source>
        <dbReference type="SAM" id="MobiDB-lite"/>
    </source>
</evidence>
<feature type="region of interest" description="Disordered" evidence="1">
    <location>
        <begin position="68"/>
        <end position="89"/>
    </location>
</feature>
<organism evidence="2 3">
    <name type="scientific">Puccinia graminis f. sp. tritici</name>
    <dbReference type="NCBI Taxonomy" id="56615"/>
    <lineage>
        <taxon>Eukaryota</taxon>
        <taxon>Fungi</taxon>
        <taxon>Dikarya</taxon>
        <taxon>Basidiomycota</taxon>
        <taxon>Pucciniomycotina</taxon>
        <taxon>Pucciniomycetes</taxon>
        <taxon>Pucciniales</taxon>
        <taxon>Pucciniaceae</taxon>
        <taxon>Puccinia</taxon>
    </lineage>
</organism>
<feature type="compositionally biased region" description="Polar residues" evidence="1">
    <location>
        <begin position="76"/>
        <end position="89"/>
    </location>
</feature>
<evidence type="ECO:0000313" key="3">
    <source>
        <dbReference type="Proteomes" id="UP000325313"/>
    </source>
</evidence>
<gene>
    <name evidence="2" type="ORF">PGTUg99_005500</name>
</gene>